<keyword evidence="1" id="KW-1133">Transmembrane helix</keyword>
<evidence type="ECO:0000313" key="2">
    <source>
        <dbReference type="EMBL" id="SDC28245.1"/>
    </source>
</evidence>
<feature type="transmembrane region" description="Helical" evidence="1">
    <location>
        <begin position="54"/>
        <end position="78"/>
    </location>
</feature>
<evidence type="ECO:0000256" key="1">
    <source>
        <dbReference type="SAM" id="Phobius"/>
    </source>
</evidence>
<feature type="transmembrane region" description="Helical" evidence="1">
    <location>
        <begin position="90"/>
        <end position="108"/>
    </location>
</feature>
<keyword evidence="3" id="KW-1185">Reference proteome</keyword>
<keyword evidence="1" id="KW-0812">Transmembrane</keyword>
<accession>A0A1G6KCE9</accession>
<sequence>MPIKTTQPPQEVFVCPSCHKKLTFSKVMYVAKDSKVICNHCNVVLTPGNINTGALYIGVMLLTVVFGFFLSMLLQPIVFPESRFMGRIMLYFPIMVGVYTLLAYIMFYRKIWFKKRES</sequence>
<keyword evidence="1" id="KW-0472">Membrane</keyword>
<dbReference type="Proteomes" id="UP000199452">
    <property type="component" value="Unassembled WGS sequence"/>
</dbReference>
<proteinExistence type="predicted"/>
<evidence type="ECO:0000313" key="3">
    <source>
        <dbReference type="Proteomes" id="UP000199452"/>
    </source>
</evidence>
<name>A0A1G6KCE9_9BACT</name>
<dbReference type="AlphaFoldDB" id="A0A1G6KCE9"/>
<reference evidence="2 3" key="1">
    <citation type="submission" date="2016-09" db="EMBL/GenBank/DDBJ databases">
        <authorList>
            <person name="Capua I."/>
            <person name="De Benedictis P."/>
            <person name="Joannis T."/>
            <person name="Lombin L.H."/>
            <person name="Cattoli G."/>
        </authorList>
    </citation>
    <scope>NUCLEOTIDE SEQUENCE [LARGE SCALE GENOMIC DNA]</scope>
    <source>
        <strain evidence="2 3">A7P-90m</strain>
    </source>
</reference>
<gene>
    <name evidence="2" type="ORF">SAMN05216323_102414</name>
</gene>
<dbReference type="STRING" id="1640674.SAMN05216323_102414"/>
<organism evidence="2 3">
    <name type="scientific">Williamwhitmania taraxaci</name>
    <dbReference type="NCBI Taxonomy" id="1640674"/>
    <lineage>
        <taxon>Bacteria</taxon>
        <taxon>Pseudomonadati</taxon>
        <taxon>Bacteroidota</taxon>
        <taxon>Bacteroidia</taxon>
        <taxon>Bacteroidales</taxon>
        <taxon>Williamwhitmaniaceae</taxon>
        <taxon>Williamwhitmania</taxon>
    </lineage>
</organism>
<dbReference type="EMBL" id="FMYP01000024">
    <property type="protein sequence ID" value="SDC28245.1"/>
    <property type="molecule type" value="Genomic_DNA"/>
</dbReference>
<protein>
    <submittedName>
        <fullName evidence="2">Uncharacterized protein</fullName>
    </submittedName>
</protein>